<feature type="domain" description="PLD phosphodiesterase" evidence="2">
    <location>
        <begin position="377"/>
        <end position="399"/>
    </location>
</feature>
<dbReference type="CDD" id="cd09113">
    <property type="entry name" value="PLDc_ymdC_like_2"/>
    <property type="match status" value="1"/>
</dbReference>
<reference evidence="3" key="1">
    <citation type="submission" date="2020-08" db="EMBL/GenBank/DDBJ databases">
        <title>Genome public.</title>
        <authorList>
            <person name="Liu C."/>
            <person name="Sun Q."/>
        </authorList>
    </citation>
    <scope>NUCLEOTIDE SEQUENCE</scope>
    <source>
        <strain evidence="3">NSJ-23</strain>
    </source>
</reference>
<dbReference type="SUPFAM" id="SSF56024">
    <property type="entry name" value="Phospholipase D/nuclease"/>
    <property type="match status" value="2"/>
</dbReference>
<evidence type="ECO:0000256" key="1">
    <source>
        <dbReference type="SAM" id="Phobius"/>
    </source>
</evidence>
<evidence type="ECO:0000259" key="2">
    <source>
        <dbReference type="PROSITE" id="PS50035"/>
    </source>
</evidence>
<dbReference type="RefSeq" id="WP_186853000.1">
    <property type="nucleotide sequence ID" value="NZ_JACOPO010000006.1"/>
</dbReference>
<name>A0A8J6M7D5_9FIRM</name>
<dbReference type="PROSITE" id="PS50035">
    <property type="entry name" value="PLD"/>
    <property type="match status" value="2"/>
</dbReference>
<keyword evidence="1" id="KW-0472">Membrane</keyword>
<dbReference type="InterPro" id="IPR001736">
    <property type="entry name" value="PLipase_D/transphosphatidylase"/>
</dbReference>
<keyword evidence="1" id="KW-1133">Transmembrane helix</keyword>
<protein>
    <submittedName>
        <fullName evidence="3">Phospholipase D family protein</fullName>
    </submittedName>
</protein>
<dbReference type="PANTHER" id="PTHR21248">
    <property type="entry name" value="CARDIOLIPIN SYNTHASE"/>
    <property type="match status" value="1"/>
</dbReference>
<comment type="caution">
    <text evidence="3">The sequence shown here is derived from an EMBL/GenBank/DDBJ whole genome shotgun (WGS) entry which is preliminary data.</text>
</comment>
<sequence>MVKSSVLRCCLKALPFLLILLYILAVVVPYIEHKEVSPEYRAAFEDRRFYGTGVGPERAAYIDNNKDALFCRMNLIGNAEEEIILSTFDFNGDSSGTDMVSALFCAAERGVQVRVLVDGASGFLDVKKNPVFKALAGHKNVELKIYNPIDLLQPWKLQARLHDKYLIVDRKVYLLGGRNTTDLFLGEQPSVKPNIDRELLVMRSGQDPEDSLYQLVNYFESVWALPDSRLFQGRLGEEDRQREEESLRSRERAMRAAEPELFVPVDWRERTFETGRISLLTNPIQAENKEPWMWYSLNRLMSQGKQVIVYTPYIICGREMYHDLERLTSGGTEIQIITNDVASGANPWGCTDYLNQRRKIWDTGVQVYEYMGEHSCHTKAMVIDDRLSVVGSYNMDMRSTYQDTELMLVVDSPKLNRMIREEAEHDQTYSKTMGEDGEYQYGEKYVPKELSFGKKAFYLVLRVLTIPLRRFL</sequence>
<dbReference type="SMART" id="SM00155">
    <property type="entry name" value="PLDc"/>
    <property type="match status" value="2"/>
</dbReference>
<dbReference type="EMBL" id="JACOPO010000006">
    <property type="protein sequence ID" value="MBC5723113.1"/>
    <property type="molecule type" value="Genomic_DNA"/>
</dbReference>
<evidence type="ECO:0000313" key="3">
    <source>
        <dbReference type="EMBL" id="MBC5723113.1"/>
    </source>
</evidence>
<dbReference type="Proteomes" id="UP000628736">
    <property type="component" value="Unassembled WGS sequence"/>
</dbReference>
<feature type="transmembrane region" description="Helical" evidence="1">
    <location>
        <begin position="12"/>
        <end position="31"/>
    </location>
</feature>
<dbReference type="AlphaFoldDB" id="A0A8J6M7D5"/>
<keyword evidence="4" id="KW-1185">Reference proteome</keyword>
<gene>
    <name evidence="3" type="ORF">H8S11_09830</name>
</gene>
<evidence type="ECO:0000313" key="4">
    <source>
        <dbReference type="Proteomes" id="UP000628736"/>
    </source>
</evidence>
<organism evidence="3 4">
    <name type="scientific">Flintibacter hominis</name>
    <dbReference type="NCBI Taxonomy" id="2763048"/>
    <lineage>
        <taxon>Bacteria</taxon>
        <taxon>Bacillati</taxon>
        <taxon>Bacillota</taxon>
        <taxon>Clostridia</taxon>
        <taxon>Eubacteriales</taxon>
        <taxon>Flintibacter</taxon>
    </lineage>
</organism>
<keyword evidence="1" id="KW-0812">Transmembrane</keyword>
<dbReference type="GO" id="GO:0032049">
    <property type="term" value="P:cardiolipin biosynthetic process"/>
    <property type="evidence" value="ECO:0007669"/>
    <property type="project" value="UniProtKB-ARBA"/>
</dbReference>
<feature type="domain" description="PLD phosphodiesterase" evidence="2">
    <location>
        <begin position="157"/>
        <end position="184"/>
    </location>
</feature>
<dbReference type="GO" id="GO:0030572">
    <property type="term" value="F:phosphatidyltransferase activity"/>
    <property type="evidence" value="ECO:0007669"/>
    <property type="project" value="UniProtKB-ARBA"/>
</dbReference>
<dbReference type="Pfam" id="PF13091">
    <property type="entry name" value="PLDc_2"/>
    <property type="match status" value="2"/>
</dbReference>
<accession>A0A8J6M7D5</accession>
<dbReference type="InterPro" id="IPR025202">
    <property type="entry name" value="PLD-like_dom"/>
</dbReference>
<dbReference type="PANTHER" id="PTHR21248:SF12">
    <property type="entry name" value="CARDIOLIPIN SYNTHASE C"/>
    <property type="match status" value="1"/>
</dbReference>
<proteinExistence type="predicted"/>
<dbReference type="Gene3D" id="3.30.870.10">
    <property type="entry name" value="Endonuclease Chain A"/>
    <property type="match status" value="2"/>
</dbReference>